<gene>
    <name evidence="2" type="ORF">ABUW04_16085</name>
</gene>
<feature type="region of interest" description="Disordered" evidence="1">
    <location>
        <begin position="1"/>
        <end position="26"/>
    </location>
</feature>
<reference evidence="2 3" key="1">
    <citation type="submission" date="2024-06" db="EMBL/GenBank/DDBJ databases">
        <authorList>
            <person name="Lee S.D."/>
        </authorList>
    </citation>
    <scope>NUCLEOTIDE SEQUENCE [LARGE SCALE GENOMIC DNA]</scope>
    <source>
        <strain evidence="2 3">N1-10</strain>
    </source>
</reference>
<evidence type="ECO:0000313" key="2">
    <source>
        <dbReference type="EMBL" id="MFC1439777.1"/>
    </source>
</evidence>
<evidence type="ECO:0000313" key="3">
    <source>
        <dbReference type="Proteomes" id="UP001592581"/>
    </source>
</evidence>
<dbReference type="Proteomes" id="UP001592581">
    <property type="component" value="Unassembled WGS sequence"/>
</dbReference>
<evidence type="ECO:0000256" key="1">
    <source>
        <dbReference type="SAM" id="MobiDB-lite"/>
    </source>
</evidence>
<dbReference type="EMBL" id="JBEUKS010000005">
    <property type="protein sequence ID" value="MFC1439777.1"/>
    <property type="molecule type" value="Genomic_DNA"/>
</dbReference>
<organism evidence="2 3">
    <name type="scientific">Streptacidiphilus jeojiensis</name>
    <dbReference type="NCBI Taxonomy" id="3229225"/>
    <lineage>
        <taxon>Bacteria</taxon>
        <taxon>Bacillati</taxon>
        <taxon>Actinomycetota</taxon>
        <taxon>Actinomycetes</taxon>
        <taxon>Kitasatosporales</taxon>
        <taxon>Streptomycetaceae</taxon>
        <taxon>Streptacidiphilus</taxon>
    </lineage>
</organism>
<name>A0ABV6XP28_9ACTN</name>
<dbReference type="RefSeq" id="WP_380565376.1">
    <property type="nucleotide sequence ID" value="NZ_JBEUKS010000005.1"/>
</dbReference>
<proteinExistence type="predicted"/>
<protein>
    <submittedName>
        <fullName evidence="2">Uncharacterized protein</fullName>
    </submittedName>
</protein>
<sequence length="104" mass="11032">MHSYAGDNEDDERRESGTEPEFVGGPLVPGVDYEGAWLSARAAAEALNCAMLKAGLTRALMRAQAGWAEDGTGVVYISGTPLGARKLGEVLERMAARRRGAARP</sequence>
<comment type="caution">
    <text evidence="2">The sequence shown here is derived from an EMBL/GenBank/DDBJ whole genome shotgun (WGS) entry which is preliminary data.</text>
</comment>
<accession>A0ABV6XP28</accession>
<keyword evidence="3" id="KW-1185">Reference proteome</keyword>